<dbReference type="OrthoDB" id="10031946at2759"/>
<dbReference type="RefSeq" id="XP_002431332.1">
    <property type="nucleotide sequence ID" value="XM_002431287.1"/>
</dbReference>
<reference evidence="1" key="2">
    <citation type="submission" date="2007-04" db="EMBL/GenBank/DDBJ databases">
        <title>The genome of the human body louse.</title>
        <authorList>
            <consortium name="The Human Body Louse Genome Consortium"/>
            <person name="Kirkness E."/>
            <person name="Walenz B."/>
            <person name="Hass B."/>
            <person name="Bruggner R."/>
            <person name="Strausberg R."/>
        </authorList>
    </citation>
    <scope>NUCLEOTIDE SEQUENCE</scope>
    <source>
        <strain evidence="1">USDA</strain>
    </source>
</reference>
<protein>
    <submittedName>
        <fullName evidence="1 2">Uncharacterized protein</fullName>
    </submittedName>
</protein>
<dbReference type="InParanoid" id="E0VYY8"/>
<dbReference type="CTD" id="8231714"/>
<dbReference type="HOGENOM" id="CLU_2415888_0_0_1"/>
<evidence type="ECO:0000313" key="3">
    <source>
        <dbReference type="Proteomes" id="UP000009046"/>
    </source>
</evidence>
<dbReference type="Proteomes" id="UP000009046">
    <property type="component" value="Unassembled WGS sequence"/>
</dbReference>
<dbReference type="AlphaFoldDB" id="E0VYY8"/>
<reference evidence="2" key="3">
    <citation type="submission" date="2021-02" db="UniProtKB">
        <authorList>
            <consortium name="EnsemblMetazoa"/>
        </authorList>
    </citation>
    <scope>IDENTIFICATION</scope>
    <source>
        <strain evidence="2">USDA</strain>
    </source>
</reference>
<organism>
    <name type="scientific">Pediculus humanus subsp. corporis</name>
    <name type="common">Body louse</name>
    <dbReference type="NCBI Taxonomy" id="121224"/>
    <lineage>
        <taxon>Eukaryota</taxon>
        <taxon>Metazoa</taxon>
        <taxon>Ecdysozoa</taxon>
        <taxon>Arthropoda</taxon>
        <taxon>Hexapoda</taxon>
        <taxon>Insecta</taxon>
        <taxon>Pterygota</taxon>
        <taxon>Neoptera</taxon>
        <taxon>Paraneoptera</taxon>
        <taxon>Psocodea</taxon>
        <taxon>Troctomorpha</taxon>
        <taxon>Phthiraptera</taxon>
        <taxon>Anoplura</taxon>
        <taxon>Pediculidae</taxon>
        <taxon>Pediculus</taxon>
    </lineage>
</organism>
<dbReference type="KEGG" id="phu:Phum_PHUM521700"/>
<dbReference type="GeneID" id="8231714"/>
<reference evidence="1" key="1">
    <citation type="submission" date="2007-04" db="EMBL/GenBank/DDBJ databases">
        <title>Annotation of Pediculus humanus corporis strain USDA.</title>
        <authorList>
            <person name="Kirkness E."/>
            <person name="Hannick L."/>
            <person name="Hass B."/>
            <person name="Bruggner R."/>
            <person name="Lawson D."/>
            <person name="Bidwell S."/>
            <person name="Joardar V."/>
            <person name="Caler E."/>
            <person name="Walenz B."/>
            <person name="Inman J."/>
            <person name="Schobel S."/>
            <person name="Galinsky K."/>
            <person name="Amedeo P."/>
            <person name="Strausberg R."/>
        </authorList>
    </citation>
    <scope>NUCLEOTIDE SEQUENCE</scope>
    <source>
        <strain evidence="1">USDA</strain>
    </source>
</reference>
<sequence>MEEEATRLGYPLNIFQWNKTDKKSILEERVEKYAHIHIEKFPRVTSGMIGWVSSNNDNNLDKLFGPVYENVKLSKPEVEDPYLKHQHFIYFG</sequence>
<gene>
    <name evidence="2" type="primary">8231714</name>
    <name evidence="1" type="ORF">Phum_PHUM521700</name>
</gene>
<dbReference type="EnsemblMetazoa" id="PHUM521700-RA">
    <property type="protein sequence ID" value="PHUM521700-PA"/>
    <property type="gene ID" value="PHUM521700"/>
</dbReference>
<dbReference type="VEuPathDB" id="VectorBase:PHUM521700"/>
<proteinExistence type="predicted"/>
<evidence type="ECO:0000313" key="2">
    <source>
        <dbReference type="EnsemblMetazoa" id="PHUM521700-PA"/>
    </source>
</evidence>
<accession>E0VYY8</accession>
<dbReference type="EMBL" id="DS235848">
    <property type="protein sequence ID" value="EEB18594.1"/>
    <property type="molecule type" value="Genomic_DNA"/>
</dbReference>
<dbReference type="EMBL" id="AAZO01006334">
    <property type="status" value="NOT_ANNOTATED_CDS"/>
    <property type="molecule type" value="Genomic_DNA"/>
</dbReference>
<name>E0VYY8_PEDHC</name>
<keyword evidence="3" id="KW-1185">Reference proteome</keyword>
<evidence type="ECO:0000313" key="1">
    <source>
        <dbReference type="EMBL" id="EEB18594.1"/>
    </source>
</evidence>